<name>X0X4F4_9ZZZZ</name>
<feature type="non-terminal residue" evidence="1">
    <location>
        <position position="85"/>
    </location>
</feature>
<organism evidence="1">
    <name type="scientific">marine sediment metagenome</name>
    <dbReference type="NCBI Taxonomy" id="412755"/>
    <lineage>
        <taxon>unclassified sequences</taxon>
        <taxon>metagenomes</taxon>
        <taxon>ecological metagenomes</taxon>
    </lineage>
</organism>
<gene>
    <name evidence="1" type="ORF">S01H1_66387</name>
</gene>
<evidence type="ECO:0000313" key="1">
    <source>
        <dbReference type="EMBL" id="GAG30302.1"/>
    </source>
</evidence>
<dbReference type="EMBL" id="BARS01043892">
    <property type="protein sequence ID" value="GAG30302.1"/>
    <property type="molecule type" value="Genomic_DNA"/>
</dbReference>
<proteinExistence type="predicted"/>
<sequence length="85" mass="9626">MRLDEKDIGVRRRLVGQVEFINQGVVGSSISLSDSDLRQYLEQNEQRYVQPATITFTHVFFNIDRRGDDDAVQQAKATLDLLNGG</sequence>
<dbReference type="AlphaFoldDB" id="X0X4F4"/>
<protein>
    <submittedName>
        <fullName evidence="1">Uncharacterized protein</fullName>
    </submittedName>
</protein>
<accession>X0X4F4</accession>
<comment type="caution">
    <text evidence="1">The sequence shown here is derived from an EMBL/GenBank/DDBJ whole genome shotgun (WGS) entry which is preliminary data.</text>
</comment>
<reference evidence="1" key="1">
    <citation type="journal article" date="2014" name="Front. Microbiol.">
        <title>High frequency of phylogenetically diverse reductive dehalogenase-homologous genes in deep subseafloor sedimentary metagenomes.</title>
        <authorList>
            <person name="Kawai M."/>
            <person name="Futagami T."/>
            <person name="Toyoda A."/>
            <person name="Takaki Y."/>
            <person name="Nishi S."/>
            <person name="Hori S."/>
            <person name="Arai W."/>
            <person name="Tsubouchi T."/>
            <person name="Morono Y."/>
            <person name="Uchiyama I."/>
            <person name="Ito T."/>
            <person name="Fujiyama A."/>
            <person name="Inagaki F."/>
            <person name="Takami H."/>
        </authorList>
    </citation>
    <scope>NUCLEOTIDE SEQUENCE</scope>
    <source>
        <strain evidence="1">Expedition CK06-06</strain>
    </source>
</reference>